<keyword evidence="9" id="KW-0830">Ubiquinone</keyword>
<proteinExistence type="inferred from homology"/>
<dbReference type="PANTHER" id="PTHR43876">
    <property type="entry name" value="UBIQUINONE BIOSYNTHESIS MONOOXYGENASE COQ6, MITOCHONDRIAL"/>
    <property type="match status" value="1"/>
</dbReference>
<reference evidence="9 10" key="1">
    <citation type="journal article" date="2016" name="PLoS ONE">
        <title>Whole-Genome Sequence Analysis of Bombella intestini LMG 28161T, a Novel Acetic Acid Bacterium Isolated from the Crop of a Red-Tailed Bumble Bee, Bombus lapidarius.</title>
        <authorList>
            <person name="Li L."/>
            <person name="Illeghems K."/>
            <person name="Van Kerrebroeck S."/>
            <person name="Borremans W."/>
            <person name="Cleenwerck I."/>
            <person name="Smagghe G."/>
            <person name="De Vuyst L."/>
            <person name="Vandamme P."/>
        </authorList>
    </citation>
    <scope>NUCLEOTIDE SEQUENCE [LARGE SCALE GENOMIC DNA]</scope>
    <source>
        <strain evidence="9 10">R-52487</strain>
    </source>
</reference>
<dbReference type="Proteomes" id="UP000200980">
    <property type="component" value="Unassembled WGS sequence"/>
</dbReference>
<organism evidence="9 10">
    <name type="scientific">Bombella intestini</name>
    <dbReference type="NCBI Taxonomy" id="1539051"/>
    <lineage>
        <taxon>Bacteria</taxon>
        <taxon>Pseudomonadati</taxon>
        <taxon>Pseudomonadota</taxon>
        <taxon>Alphaproteobacteria</taxon>
        <taxon>Acetobacterales</taxon>
        <taxon>Acetobacteraceae</taxon>
        <taxon>Bombella</taxon>
    </lineage>
</organism>
<dbReference type="EMBL" id="JATM01000002">
    <property type="protein sequence ID" value="OOL18952.1"/>
    <property type="molecule type" value="Genomic_DNA"/>
</dbReference>
<evidence type="ECO:0000256" key="3">
    <source>
        <dbReference type="ARBA" id="ARBA00005349"/>
    </source>
</evidence>
<dbReference type="Gene3D" id="3.50.50.60">
    <property type="entry name" value="FAD/NAD(P)-binding domain"/>
    <property type="match status" value="2"/>
</dbReference>
<protein>
    <submittedName>
        <fullName evidence="9">Ubiquinone biosynthesis protein UbiH</fullName>
    </submittedName>
</protein>
<keyword evidence="6" id="KW-0560">Oxidoreductase</keyword>
<evidence type="ECO:0000256" key="5">
    <source>
        <dbReference type="ARBA" id="ARBA00022827"/>
    </source>
</evidence>
<dbReference type="AlphaFoldDB" id="A0A1S8GR06"/>
<dbReference type="Pfam" id="PF01494">
    <property type="entry name" value="FAD_binding_3"/>
    <property type="match status" value="1"/>
</dbReference>
<dbReference type="InterPro" id="IPR018168">
    <property type="entry name" value="Ubi_Hdrlase_CS"/>
</dbReference>
<name>A0A1S8GR06_9PROT</name>
<dbReference type="InterPro" id="IPR051205">
    <property type="entry name" value="UbiH/COQ6_monooxygenase"/>
</dbReference>
<dbReference type="PRINTS" id="PR00420">
    <property type="entry name" value="RNGMNOXGNASE"/>
</dbReference>
<accession>A0A1S8GR06</accession>
<comment type="cofactor">
    <cofactor evidence="1">
        <name>FAD</name>
        <dbReference type="ChEBI" id="CHEBI:57692"/>
    </cofactor>
</comment>
<evidence type="ECO:0000256" key="6">
    <source>
        <dbReference type="ARBA" id="ARBA00023002"/>
    </source>
</evidence>
<dbReference type="STRING" id="1539051.AL01_04285"/>
<sequence length="421" mass="45473">MGASSHLSGRKGASVMGTDYDLCINGGGPIGATLACLLAQKGLRILLLERSPLSTAPAQNPDGRAYALAEGIRPLLEDAGIWQALPLAPQPITTIHVTDGQGRIPSTSRTTIADGLSFTGEDAPEDRPFGWMVEAHNLLAAIARTLMNQPGLDVRAPATGRFTFSPEQAQITLDTGETVTASLVIAADGRRSLLRQQAGIGLTRIPYNKLALVSVLAHENPHHGSALENFLPQGPFARLPLPGTEAHPHRSAIVWTDRPERIEHFTRLDAASFTRLVKDRLCGEDLGAIELAGEHWTYPLASQYAHRYYATRLLLAGDAAHGLHPVAGQGMNLGFRDVRTLNDLLGEAYACGEDLGGPALLQRYQRLSRPGNLAMLAGCDMMERLFSTDMPLIRHARHAGLMMLKRLPSLRHGFVQRAMGL</sequence>
<dbReference type="InterPro" id="IPR010971">
    <property type="entry name" value="UbiH/COQ6"/>
</dbReference>
<evidence type="ECO:0000256" key="7">
    <source>
        <dbReference type="ARBA" id="ARBA00023033"/>
    </source>
</evidence>
<dbReference type="UniPathway" id="UPA00232"/>
<evidence type="ECO:0000256" key="4">
    <source>
        <dbReference type="ARBA" id="ARBA00022630"/>
    </source>
</evidence>
<dbReference type="PANTHER" id="PTHR43876:SF7">
    <property type="entry name" value="UBIQUINONE BIOSYNTHESIS MONOOXYGENASE COQ6, MITOCHONDRIAL"/>
    <property type="match status" value="1"/>
</dbReference>
<comment type="similarity">
    <text evidence="3">Belongs to the UbiH/COQ6 family.</text>
</comment>
<dbReference type="GO" id="GO:0016705">
    <property type="term" value="F:oxidoreductase activity, acting on paired donors, with incorporation or reduction of molecular oxygen"/>
    <property type="evidence" value="ECO:0007669"/>
    <property type="project" value="InterPro"/>
</dbReference>
<gene>
    <name evidence="9" type="ORF">AL01_04285</name>
</gene>
<keyword evidence="10" id="KW-1185">Reference proteome</keyword>
<keyword evidence="4" id="KW-0285">Flavoprotein</keyword>
<feature type="domain" description="FAD-binding" evidence="8">
    <location>
        <begin position="20"/>
        <end position="368"/>
    </location>
</feature>
<dbReference type="GO" id="GO:0004497">
    <property type="term" value="F:monooxygenase activity"/>
    <property type="evidence" value="ECO:0007669"/>
    <property type="project" value="UniProtKB-KW"/>
</dbReference>
<dbReference type="GO" id="GO:0071949">
    <property type="term" value="F:FAD binding"/>
    <property type="evidence" value="ECO:0007669"/>
    <property type="project" value="InterPro"/>
</dbReference>
<evidence type="ECO:0000256" key="2">
    <source>
        <dbReference type="ARBA" id="ARBA00004749"/>
    </source>
</evidence>
<evidence type="ECO:0000259" key="8">
    <source>
        <dbReference type="Pfam" id="PF01494"/>
    </source>
</evidence>
<dbReference type="GO" id="GO:0006744">
    <property type="term" value="P:ubiquinone biosynthetic process"/>
    <property type="evidence" value="ECO:0007669"/>
    <property type="project" value="UniProtKB-UniPathway"/>
</dbReference>
<comment type="pathway">
    <text evidence="2">Cofactor biosynthesis; ubiquinone biosynthesis.</text>
</comment>
<evidence type="ECO:0000313" key="10">
    <source>
        <dbReference type="Proteomes" id="UP000200980"/>
    </source>
</evidence>
<dbReference type="NCBIfam" id="TIGR01988">
    <property type="entry name" value="Ubi-OHases"/>
    <property type="match status" value="1"/>
</dbReference>
<dbReference type="SUPFAM" id="SSF51905">
    <property type="entry name" value="FAD/NAD(P)-binding domain"/>
    <property type="match status" value="1"/>
</dbReference>
<keyword evidence="5" id="KW-0274">FAD</keyword>
<keyword evidence="7" id="KW-0503">Monooxygenase</keyword>
<comment type="caution">
    <text evidence="9">The sequence shown here is derived from an EMBL/GenBank/DDBJ whole genome shotgun (WGS) entry which is preliminary data.</text>
</comment>
<dbReference type="InterPro" id="IPR002938">
    <property type="entry name" value="FAD-bd"/>
</dbReference>
<evidence type="ECO:0000256" key="1">
    <source>
        <dbReference type="ARBA" id="ARBA00001974"/>
    </source>
</evidence>
<evidence type="ECO:0000313" key="9">
    <source>
        <dbReference type="EMBL" id="OOL18952.1"/>
    </source>
</evidence>
<dbReference type="PROSITE" id="PS01304">
    <property type="entry name" value="UBIH"/>
    <property type="match status" value="1"/>
</dbReference>
<dbReference type="InterPro" id="IPR036188">
    <property type="entry name" value="FAD/NAD-bd_sf"/>
</dbReference>